<dbReference type="RefSeq" id="WP_137811909.1">
    <property type="nucleotide sequence ID" value="NZ_BJFL01000001.1"/>
</dbReference>
<keyword evidence="3" id="KW-1185">Reference proteome</keyword>
<comment type="caution">
    <text evidence="2">The sequence shown here is derived from an EMBL/GenBank/DDBJ whole genome shotgun (WGS) entry which is preliminary data.</text>
</comment>
<proteinExistence type="predicted"/>
<dbReference type="Proteomes" id="UP000298860">
    <property type="component" value="Unassembled WGS sequence"/>
</dbReference>
<feature type="signal peptide" evidence="1">
    <location>
        <begin position="1"/>
        <end position="30"/>
    </location>
</feature>
<accession>A0A4D4J2I4</accession>
<organism evidence="2 3">
    <name type="scientific">Gandjariella thermophila</name>
    <dbReference type="NCBI Taxonomy" id="1931992"/>
    <lineage>
        <taxon>Bacteria</taxon>
        <taxon>Bacillati</taxon>
        <taxon>Actinomycetota</taxon>
        <taxon>Actinomycetes</taxon>
        <taxon>Pseudonocardiales</taxon>
        <taxon>Pseudonocardiaceae</taxon>
        <taxon>Gandjariella</taxon>
    </lineage>
</organism>
<keyword evidence="1" id="KW-0732">Signal</keyword>
<feature type="chain" id="PRO_5020955142" description="Secreted protein" evidence="1">
    <location>
        <begin position="31"/>
        <end position="91"/>
    </location>
</feature>
<name>A0A4D4J2I4_9PSEU</name>
<reference evidence="3" key="1">
    <citation type="submission" date="2019-04" db="EMBL/GenBank/DDBJ databases">
        <title>Draft genome sequence of Pseudonocardiaceae bacterium SL3-2-4.</title>
        <authorList>
            <person name="Ningsih F."/>
            <person name="Yokota A."/>
            <person name="Sakai Y."/>
            <person name="Nanatani K."/>
            <person name="Yabe S."/>
            <person name="Oetari A."/>
            <person name="Sjamsuridzal W."/>
        </authorList>
    </citation>
    <scope>NUCLEOTIDE SEQUENCE [LARGE SCALE GENOMIC DNA]</scope>
    <source>
        <strain evidence="3">SL3-2-4</strain>
    </source>
</reference>
<evidence type="ECO:0000313" key="2">
    <source>
        <dbReference type="EMBL" id="GDY28726.1"/>
    </source>
</evidence>
<sequence length="91" mass="8827">MNLKRTVKRTGLVVLAATALPVLGATVAEASPAVPNLVPAVTLPTAPAPAFSVKLPAAPALGVPALSLKFRAPAASPAAGAPACFAGFCLG</sequence>
<evidence type="ECO:0000313" key="3">
    <source>
        <dbReference type="Proteomes" id="UP000298860"/>
    </source>
</evidence>
<evidence type="ECO:0000256" key="1">
    <source>
        <dbReference type="SAM" id="SignalP"/>
    </source>
</evidence>
<dbReference type="AlphaFoldDB" id="A0A4D4J2I4"/>
<dbReference type="EMBL" id="BJFL01000001">
    <property type="protein sequence ID" value="GDY28726.1"/>
    <property type="molecule type" value="Genomic_DNA"/>
</dbReference>
<gene>
    <name evidence="2" type="ORF">GTS_03590</name>
</gene>
<evidence type="ECO:0008006" key="4">
    <source>
        <dbReference type="Google" id="ProtNLM"/>
    </source>
</evidence>
<protein>
    <recommendedName>
        <fullName evidence="4">Secreted protein</fullName>
    </recommendedName>
</protein>